<feature type="region of interest" description="Disordered" evidence="1">
    <location>
        <begin position="1"/>
        <end position="26"/>
    </location>
</feature>
<evidence type="ECO:0000313" key="4">
    <source>
        <dbReference type="Proteomes" id="UP000486534"/>
    </source>
</evidence>
<reference evidence="3 4" key="1">
    <citation type="submission" date="2019-10" db="EMBL/GenBank/DDBJ databases">
        <title>Pseudomonas dajingensis sp. nov., isolated from the profound head ulcers of farmed Murray cod (Maccullochella peelii peelii).</title>
        <authorList>
            <person name="Liu Y."/>
        </authorList>
    </citation>
    <scope>NUCLEOTIDE SEQUENCE [LARGE SCALE GENOMIC DNA]</scope>
    <source>
        <strain evidence="3 4">MC042</strain>
    </source>
</reference>
<sequence length="328" mass="36973">MSEFPHDIDLDQFWGQDDPAKRLPPPSDQLIAELQEELGYRFPDSYVAFMRLRNGGRPELTCFPVEQGTSWAEDHCAIDSFLAISREGGDSLGGPSGSRFMIEDWGYPDLGIYICDCPSAGHDMVALDYSECGPQGEPRVVHVDQEGDYEVTVLAPDFETFVRGLVSWEVYDTSEQDYLDDLDKVANAEFSPMLAELLEHFAQVPDLGPRIRHIALGIVQDKRYFALHADPLSQLLYDLQFWLYQERHGVIGKQQYLQDYREMIAFAKGFGSGGYAPDFINDWWRARMAGGQLLQVGGGFAFSAEYRQHLLAQLAGFPATPLDLQEQP</sequence>
<dbReference type="Pfam" id="PF09346">
    <property type="entry name" value="SMI1_KNR4"/>
    <property type="match status" value="1"/>
</dbReference>
<organism evidence="3 4">
    <name type="scientific">Pseudomonas piscis</name>
    <dbReference type="NCBI Taxonomy" id="2614538"/>
    <lineage>
        <taxon>Bacteria</taxon>
        <taxon>Pseudomonadati</taxon>
        <taxon>Pseudomonadota</taxon>
        <taxon>Gammaproteobacteria</taxon>
        <taxon>Pseudomonadales</taxon>
        <taxon>Pseudomonadaceae</taxon>
        <taxon>Pseudomonas</taxon>
    </lineage>
</organism>
<evidence type="ECO:0000259" key="2">
    <source>
        <dbReference type="SMART" id="SM00860"/>
    </source>
</evidence>
<protein>
    <submittedName>
        <fullName evidence="3">SMI1/KNR4 family protein</fullName>
    </submittedName>
</protein>
<name>A0A7X1PKM7_9PSED</name>
<dbReference type="Proteomes" id="UP000486534">
    <property type="component" value="Unassembled WGS sequence"/>
</dbReference>
<evidence type="ECO:0000256" key="1">
    <source>
        <dbReference type="SAM" id="MobiDB-lite"/>
    </source>
</evidence>
<dbReference type="InterPro" id="IPR037883">
    <property type="entry name" value="Knr4/Smi1-like_sf"/>
</dbReference>
<dbReference type="RefSeq" id="WP_152897610.1">
    <property type="nucleotide sequence ID" value="NZ_CP191492.1"/>
</dbReference>
<gene>
    <name evidence="3" type="ORF">GDH07_11610</name>
</gene>
<comment type="caution">
    <text evidence="3">The sequence shown here is derived from an EMBL/GenBank/DDBJ whole genome shotgun (WGS) entry which is preliminary data.</text>
</comment>
<accession>A0A7X1PKM7</accession>
<dbReference type="AlphaFoldDB" id="A0A7X1PKM7"/>
<dbReference type="SUPFAM" id="SSF160631">
    <property type="entry name" value="SMI1/KNR4-like"/>
    <property type="match status" value="1"/>
</dbReference>
<dbReference type="Gene3D" id="3.40.1580.10">
    <property type="entry name" value="SMI1/KNR4-like"/>
    <property type="match status" value="1"/>
</dbReference>
<feature type="domain" description="Knr4/Smi1-like" evidence="2">
    <location>
        <begin position="25"/>
        <end position="164"/>
    </location>
</feature>
<evidence type="ECO:0000313" key="3">
    <source>
        <dbReference type="EMBL" id="MQA53959.1"/>
    </source>
</evidence>
<dbReference type="SMART" id="SM00860">
    <property type="entry name" value="SMI1_KNR4"/>
    <property type="match status" value="1"/>
</dbReference>
<dbReference type="EMBL" id="WHUV01000002">
    <property type="protein sequence ID" value="MQA53959.1"/>
    <property type="molecule type" value="Genomic_DNA"/>
</dbReference>
<dbReference type="InterPro" id="IPR018958">
    <property type="entry name" value="Knr4/Smi1-like_dom"/>
</dbReference>
<proteinExistence type="predicted"/>